<keyword evidence="4 6" id="KW-0520">NAD</keyword>
<dbReference type="AlphaFoldDB" id="A0A917CJC4"/>
<evidence type="ECO:0000313" key="8">
    <source>
        <dbReference type="EMBL" id="GGF89303.1"/>
    </source>
</evidence>
<dbReference type="CDD" id="cd01171">
    <property type="entry name" value="YXKO-related"/>
    <property type="match status" value="1"/>
</dbReference>
<protein>
    <recommendedName>
        <fullName evidence="6">ADP-dependent (S)-NAD(P)H-hydrate dehydratase</fullName>
        <ecNumber evidence="6">4.2.1.136</ecNumber>
    </recommendedName>
    <alternativeName>
        <fullName evidence="6">ADP-dependent NAD(P)HX dehydratase</fullName>
    </alternativeName>
</protein>
<gene>
    <name evidence="6" type="primary">nnrD</name>
    <name evidence="8" type="ORF">GCM10010960_08950</name>
</gene>
<evidence type="ECO:0000256" key="4">
    <source>
        <dbReference type="ARBA" id="ARBA00023027"/>
    </source>
</evidence>
<dbReference type="EMBL" id="BMFO01000002">
    <property type="protein sequence ID" value="GGF89303.1"/>
    <property type="molecule type" value="Genomic_DNA"/>
</dbReference>
<dbReference type="PANTHER" id="PTHR12592">
    <property type="entry name" value="ATP-DEPENDENT (S)-NAD(P)H-HYDRATE DEHYDRATASE FAMILY MEMBER"/>
    <property type="match status" value="1"/>
</dbReference>
<evidence type="ECO:0000256" key="5">
    <source>
        <dbReference type="ARBA" id="ARBA00023239"/>
    </source>
</evidence>
<comment type="function">
    <text evidence="6">Catalyzes the dehydration of the S-form of NAD(P)HX at the expense of ADP, which is converted to AMP. Together with NAD(P)HX epimerase, which catalyzes the epimerization of the S- and R-forms, the enzyme allows the repair of both epimers of NAD(P)HX, a damaged form of NAD(P)H that is a result of enzymatic or heat-dependent hydration.</text>
</comment>
<dbReference type="Gene3D" id="3.40.1190.20">
    <property type="match status" value="1"/>
</dbReference>
<evidence type="ECO:0000256" key="3">
    <source>
        <dbReference type="ARBA" id="ARBA00022857"/>
    </source>
</evidence>
<keyword evidence="2 6" id="KW-0067">ATP-binding</keyword>
<reference evidence="8" key="2">
    <citation type="submission" date="2020-09" db="EMBL/GenBank/DDBJ databases">
        <authorList>
            <person name="Sun Q."/>
            <person name="Zhou Y."/>
        </authorList>
    </citation>
    <scope>NUCLEOTIDE SEQUENCE</scope>
    <source>
        <strain evidence="8">CGMCC 1.12726</strain>
    </source>
</reference>
<dbReference type="GO" id="GO:0110051">
    <property type="term" value="P:metabolite repair"/>
    <property type="evidence" value="ECO:0007669"/>
    <property type="project" value="TreeGrafter"/>
</dbReference>
<sequence>MIDRFRTDCRYHSGMDAPFPPLPQDLLAAAHRLLARAPDCHKYDFGRVLVIGGSRSMAGAPALAGMAVLRGAAGVVEIAVPQAIAPVVAGFDPALIVHGLPEDGGGHFGAEALDGLLALAQKADVVVCGPGMGRGPALADLVERLWQSFPRLLLLDADGLNALAGLPRERLRAPAGSRMLTPHAGEMQRLLGSVCSERAALEAEATAYAAELDAVLVLKGHRTLVTDGVRNQHNASGGPGLATAGTGDVLSGLIGALAAQGLTPFEAARLGAWLHGVAGELACEALTAPGMTAGDVLDALPMAWKALAE</sequence>
<dbReference type="HAMAP" id="MF_01965">
    <property type="entry name" value="NADHX_dehydratase"/>
    <property type="match status" value="1"/>
</dbReference>
<dbReference type="InterPro" id="IPR000631">
    <property type="entry name" value="CARKD"/>
</dbReference>
<feature type="binding site" evidence="6">
    <location>
        <position position="183"/>
    </location>
    <ligand>
        <name>(6S)-NADPHX</name>
        <dbReference type="ChEBI" id="CHEBI:64076"/>
    </ligand>
</feature>
<keyword evidence="9" id="KW-1185">Reference proteome</keyword>
<evidence type="ECO:0000256" key="1">
    <source>
        <dbReference type="ARBA" id="ARBA00022741"/>
    </source>
</evidence>
<dbReference type="Pfam" id="PF01256">
    <property type="entry name" value="Carb_kinase"/>
    <property type="match status" value="1"/>
</dbReference>
<dbReference type="GO" id="GO:0005524">
    <property type="term" value="F:ATP binding"/>
    <property type="evidence" value="ECO:0007669"/>
    <property type="project" value="UniProtKB-KW"/>
</dbReference>
<feature type="binding site" evidence="6">
    <location>
        <begin position="219"/>
        <end position="223"/>
    </location>
    <ligand>
        <name>AMP</name>
        <dbReference type="ChEBI" id="CHEBI:456215"/>
    </ligand>
</feature>
<dbReference type="PROSITE" id="PS01050">
    <property type="entry name" value="YJEF_C_2"/>
    <property type="match status" value="1"/>
</dbReference>
<dbReference type="PANTHER" id="PTHR12592:SF0">
    <property type="entry name" value="ATP-DEPENDENT (S)-NAD(P)H-HYDRATE DEHYDRATASE"/>
    <property type="match status" value="1"/>
</dbReference>
<comment type="catalytic activity">
    <reaction evidence="6">
        <text>(6S)-NADPHX + ADP = AMP + phosphate + NADPH + H(+)</text>
        <dbReference type="Rhea" id="RHEA:32235"/>
        <dbReference type="ChEBI" id="CHEBI:15378"/>
        <dbReference type="ChEBI" id="CHEBI:43474"/>
        <dbReference type="ChEBI" id="CHEBI:57783"/>
        <dbReference type="ChEBI" id="CHEBI:64076"/>
        <dbReference type="ChEBI" id="CHEBI:456215"/>
        <dbReference type="ChEBI" id="CHEBI:456216"/>
        <dbReference type="EC" id="4.2.1.136"/>
    </reaction>
</comment>
<dbReference type="RefSeq" id="WP_188448242.1">
    <property type="nucleotide sequence ID" value="NZ_BMFO01000002.1"/>
</dbReference>
<feature type="binding site" evidence="6">
    <location>
        <position position="248"/>
    </location>
    <ligand>
        <name>(6S)-NADPHX</name>
        <dbReference type="ChEBI" id="CHEBI:64076"/>
    </ligand>
</feature>
<dbReference type="InterPro" id="IPR029056">
    <property type="entry name" value="Ribokinase-like"/>
</dbReference>
<evidence type="ECO:0000259" key="7">
    <source>
        <dbReference type="PROSITE" id="PS51383"/>
    </source>
</evidence>
<feature type="binding site" evidence="6">
    <location>
        <position position="131"/>
    </location>
    <ligand>
        <name>(6S)-NADPHX</name>
        <dbReference type="ChEBI" id="CHEBI:64076"/>
    </ligand>
</feature>
<feature type="domain" description="YjeF C-terminal" evidence="7">
    <location>
        <begin position="25"/>
        <end position="307"/>
    </location>
</feature>
<accession>A0A917CJC4</accession>
<dbReference type="GO" id="GO:0052855">
    <property type="term" value="F:ADP-dependent NAD(P)H-hydrate dehydratase activity"/>
    <property type="evidence" value="ECO:0007669"/>
    <property type="project" value="UniProtKB-UniRule"/>
</dbReference>
<comment type="similarity">
    <text evidence="6">Belongs to the NnrD/CARKD family.</text>
</comment>
<comment type="subunit">
    <text evidence="6">Homotetramer.</text>
</comment>
<keyword evidence="1 6" id="KW-0547">Nucleotide-binding</keyword>
<comment type="caution">
    <text evidence="8">The sequence shown here is derived from an EMBL/GenBank/DDBJ whole genome shotgun (WGS) entry which is preliminary data.</text>
</comment>
<keyword evidence="3 6" id="KW-0521">NADP</keyword>
<proteinExistence type="inferred from homology"/>
<name>A0A917CJC4_9GAMM</name>
<evidence type="ECO:0000313" key="9">
    <source>
        <dbReference type="Proteomes" id="UP000632858"/>
    </source>
</evidence>
<keyword evidence="5 6" id="KW-0456">Lyase</keyword>
<comment type="cofactor">
    <cofactor evidence="6">
        <name>Mg(2+)</name>
        <dbReference type="ChEBI" id="CHEBI:18420"/>
    </cofactor>
</comment>
<dbReference type="Proteomes" id="UP000632858">
    <property type="component" value="Unassembled WGS sequence"/>
</dbReference>
<evidence type="ECO:0000256" key="2">
    <source>
        <dbReference type="ARBA" id="ARBA00022840"/>
    </source>
</evidence>
<dbReference type="GO" id="GO:0052856">
    <property type="term" value="F:NAD(P)HX epimerase activity"/>
    <property type="evidence" value="ECO:0007669"/>
    <property type="project" value="TreeGrafter"/>
</dbReference>
<dbReference type="PROSITE" id="PS51383">
    <property type="entry name" value="YJEF_C_3"/>
    <property type="match status" value="1"/>
</dbReference>
<feature type="binding site" evidence="6">
    <location>
        <position position="247"/>
    </location>
    <ligand>
        <name>AMP</name>
        <dbReference type="ChEBI" id="CHEBI:456215"/>
    </ligand>
</feature>
<comment type="catalytic activity">
    <reaction evidence="6">
        <text>(6S)-NADHX + ADP = AMP + phosphate + NADH + H(+)</text>
        <dbReference type="Rhea" id="RHEA:32223"/>
        <dbReference type="ChEBI" id="CHEBI:15378"/>
        <dbReference type="ChEBI" id="CHEBI:43474"/>
        <dbReference type="ChEBI" id="CHEBI:57945"/>
        <dbReference type="ChEBI" id="CHEBI:64074"/>
        <dbReference type="ChEBI" id="CHEBI:456215"/>
        <dbReference type="ChEBI" id="CHEBI:456216"/>
        <dbReference type="EC" id="4.2.1.136"/>
    </reaction>
</comment>
<dbReference type="SUPFAM" id="SSF53613">
    <property type="entry name" value="Ribokinase-like"/>
    <property type="match status" value="1"/>
</dbReference>
<organism evidence="8 9">
    <name type="scientific">Arenimonas maotaiensis</name>
    <dbReference type="NCBI Taxonomy" id="1446479"/>
    <lineage>
        <taxon>Bacteria</taxon>
        <taxon>Pseudomonadati</taxon>
        <taxon>Pseudomonadota</taxon>
        <taxon>Gammaproteobacteria</taxon>
        <taxon>Lysobacterales</taxon>
        <taxon>Lysobacteraceae</taxon>
        <taxon>Arenimonas</taxon>
    </lineage>
</organism>
<dbReference type="EC" id="4.2.1.136" evidence="6"/>
<dbReference type="NCBIfam" id="TIGR00196">
    <property type="entry name" value="yjeF_cterm"/>
    <property type="match status" value="1"/>
</dbReference>
<dbReference type="InterPro" id="IPR017953">
    <property type="entry name" value="Carbohydrate_kinase_pred_CS"/>
</dbReference>
<reference evidence="8" key="1">
    <citation type="journal article" date="2014" name="Int. J. Syst. Evol. Microbiol.">
        <title>Complete genome sequence of Corynebacterium casei LMG S-19264T (=DSM 44701T), isolated from a smear-ripened cheese.</title>
        <authorList>
            <consortium name="US DOE Joint Genome Institute (JGI-PGF)"/>
            <person name="Walter F."/>
            <person name="Albersmeier A."/>
            <person name="Kalinowski J."/>
            <person name="Ruckert C."/>
        </authorList>
    </citation>
    <scope>NUCLEOTIDE SEQUENCE</scope>
    <source>
        <strain evidence="8">CGMCC 1.12726</strain>
    </source>
</reference>
<evidence type="ECO:0000256" key="6">
    <source>
        <dbReference type="HAMAP-Rule" id="MF_01965"/>
    </source>
</evidence>
<dbReference type="GO" id="GO:0046496">
    <property type="term" value="P:nicotinamide nucleotide metabolic process"/>
    <property type="evidence" value="ECO:0007669"/>
    <property type="project" value="UniProtKB-UniRule"/>
</dbReference>
<feature type="binding site" evidence="6">
    <location>
        <position position="60"/>
    </location>
    <ligand>
        <name>(6S)-NADPHX</name>
        <dbReference type="ChEBI" id="CHEBI:64076"/>
    </ligand>
</feature>